<keyword evidence="2" id="KW-1185">Reference proteome</keyword>
<comment type="caution">
    <text evidence="1">The sequence shown here is derived from an EMBL/GenBank/DDBJ whole genome shotgun (WGS) entry which is preliminary data.</text>
</comment>
<proteinExistence type="predicted"/>
<reference evidence="1" key="1">
    <citation type="submission" date="2020-09" db="EMBL/GenBank/DDBJ databases">
        <authorList>
            <person name="Kim M.K."/>
        </authorList>
    </citation>
    <scope>NUCLEOTIDE SEQUENCE</scope>
    <source>
        <strain evidence="1">BT664</strain>
    </source>
</reference>
<gene>
    <name evidence="1" type="ORF">IC235_06505</name>
</gene>
<organism evidence="1 2">
    <name type="scientific">Hymenobacter montanus</name>
    <dbReference type="NCBI Taxonomy" id="2771359"/>
    <lineage>
        <taxon>Bacteria</taxon>
        <taxon>Pseudomonadati</taxon>
        <taxon>Bacteroidota</taxon>
        <taxon>Cytophagia</taxon>
        <taxon>Cytophagales</taxon>
        <taxon>Hymenobacteraceae</taxon>
        <taxon>Hymenobacter</taxon>
    </lineage>
</organism>
<dbReference type="AlphaFoldDB" id="A0A927BCB8"/>
<dbReference type="EMBL" id="JACXAD010000005">
    <property type="protein sequence ID" value="MBD2767539.1"/>
    <property type="molecule type" value="Genomic_DNA"/>
</dbReference>
<accession>A0A927BCB8</accession>
<evidence type="ECO:0000313" key="1">
    <source>
        <dbReference type="EMBL" id="MBD2767539.1"/>
    </source>
</evidence>
<evidence type="ECO:0000313" key="2">
    <source>
        <dbReference type="Proteomes" id="UP000612233"/>
    </source>
</evidence>
<name>A0A927BCB8_9BACT</name>
<sequence>MTTYFPLLGRRAVGLVAGVLGFMVAPLACEQAARPPSASPVAGAQALAPTLTIVPARYADAVFPDDVLSASGDRSLFHVLLYNPSDKPLRLFEEWNSWGYFGLSFDLTYPDGRVVHSEKTSVGWDKNVPTFTVIAPKGYYVFEVSFDPSRWKNSVLLEKSGEHGRKCRLRAIYSIPSDPEAVKYGVWTGTIRSAERAYIVY</sequence>
<dbReference type="RefSeq" id="WP_191004356.1">
    <property type="nucleotide sequence ID" value="NZ_JACXAD010000005.1"/>
</dbReference>
<dbReference type="Proteomes" id="UP000612233">
    <property type="component" value="Unassembled WGS sequence"/>
</dbReference>
<protein>
    <submittedName>
        <fullName evidence="1">Uncharacterized protein</fullName>
    </submittedName>
</protein>